<evidence type="ECO:0000256" key="1">
    <source>
        <dbReference type="SAM" id="Coils"/>
    </source>
</evidence>
<dbReference type="PRINTS" id="PR00394">
    <property type="entry name" value="RHSPROTEIN"/>
</dbReference>
<comment type="caution">
    <text evidence="2">The sequence shown here is derived from an EMBL/GenBank/DDBJ whole genome shotgun (WGS) entry which is preliminary data.</text>
</comment>
<feature type="coiled-coil region" evidence="1">
    <location>
        <begin position="204"/>
        <end position="231"/>
    </location>
</feature>
<accession>A0ABU5YGQ9</accession>
<dbReference type="Gene3D" id="2.180.10.10">
    <property type="entry name" value="RHS repeat-associated core"/>
    <property type="match status" value="1"/>
</dbReference>
<proteinExistence type="predicted"/>
<keyword evidence="3" id="KW-1185">Reference proteome</keyword>
<dbReference type="EMBL" id="JAYKBV010000035">
    <property type="protein sequence ID" value="MEB3041858.1"/>
    <property type="molecule type" value="Genomic_DNA"/>
</dbReference>
<sequence>MGTPIEAYNQEGELIWEREQDLYGNSRQGFAKENFRCPFKYQGQYYDPEIELCYNRFRYYHPETGRYISEDPIGFLSGEPNFFAYVGDSNVRLDVLALNSTILNRALGGTPYDNMQAHHLIPVEVWKDNVTFLNTIGLSGQRDTASNGILLYDSEIEARKNNKAFYHNGSHGNYSKIVDTKIKKIQKKYEADIKDIMKNHNGDIEKITKATQEARKSVENLQNRLRKILDKEARGNYRRLS</sequence>
<dbReference type="InterPro" id="IPR022385">
    <property type="entry name" value="Rhs_assc_core"/>
</dbReference>
<dbReference type="NCBIfam" id="TIGR03696">
    <property type="entry name" value="Rhs_assc_core"/>
    <property type="match status" value="1"/>
</dbReference>
<dbReference type="PANTHER" id="PTHR32305:SF15">
    <property type="entry name" value="PROTEIN RHSA-RELATED"/>
    <property type="match status" value="1"/>
</dbReference>
<dbReference type="Pfam" id="PF14412">
    <property type="entry name" value="AHH"/>
    <property type="match status" value="1"/>
</dbReference>
<organism evidence="2 3">
    <name type="scientific">Capnocytophaga gingivalis</name>
    <dbReference type="NCBI Taxonomy" id="1017"/>
    <lineage>
        <taxon>Bacteria</taxon>
        <taxon>Pseudomonadati</taxon>
        <taxon>Bacteroidota</taxon>
        <taxon>Flavobacteriia</taxon>
        <taxon>Flavobacteriales</taxon>
        <taxon>Flavobacteriaceae</taxon>
        <taxon>Capnocytophaga</taxon>
    </lineage>
</organism>
<gene>
    <name evidence="2" type="ORF">VJJ49_14335</name>
</gene>
<name>A0ABU5YGQ9_9FLAO</name>
<keyword evidence="1" id="KW-0175">Coiled coil</keyword>
<dbReference type="RefSeq" id="WP_323980326.1">
    <property type="nucleotide sequence ID" value="NZ_JAYKBV010000035.1"/>
</dbReference>
<evidence type="ECO:0000313" key="2">
    <source>
        <dbReference type="EMBL" id="MEB3041858.1"/>
    </source>
</evidence>
<dbReference type="InterPro" id="IPR032871">
    <property type="entry name" value="AHH_dom_containing"/>
</dbReference>
<dbReference type="Proteomes" id="UP001324270">
    <property type="component" value="Unassembled WGS sequence"/>
</dbReference>
<evidence type="ECO:0000313" key="3">
    <source>
        <dbReference type="Proteomes" id="UP001324270"/>
    </source>
</evidence>
<dbReference type="PANTHER" id="PTHR32305">
    <property type="match status" value="1"/>
</dbReference>
<protein>
    <submittedName>
        <fullName evidence="2">RHS repeat-associated core domain-containing protein</fullName>
    </submittedName>
</protein>
<dbReference type="InterPro" id="IPR050708">
    <property type="entry name" value="T6SS_VgrG/RHS"/>
</dbReference>
<reference evidence="2 3" key="1">
    <citation type="submission" date="2023-12" db="EMBL/GenBank/DDBJ databases">
        <title>Genomic sequences of Capnocytophaga and Parvimonas strains.</title>
        <authorList>
            <person name="Watt R.M."/>
            <person name="Wang M."/>
            <person name="Yang T."/>
            <person name="Tong W.M."/>
        </authorList>
    </citation>
    <scope>NUCLEOTIDE SEQUENCE [LARGE SCALE GENOMIC DNA]</scope>
    <source>
        <strain evidence="2 3">CCUG 13156</strain>
    </source>
</reference>